<dbReference type="InterPro" id="IPR005814">
    <property type="entry name" value="Aminotrans_3"/>
</dbReference>
<dbReference type="InterPro" id="IPR015422">
    <property type="entry name" value="PyrdxlP-dep_Trfase_small"/>
</dbReference>
<dbReference type="InterPro" id="IPR049704">
    <property type="entry name" value="Aminotrans_3_PPA_site"/>
</dbReference>
<dbReference type="GeneID" id="87598424"/>
<dbReference type="Gene3D" id="3.90.1150.10">
    <property type="entry name" value="Aspartate Aminotransferase, domain 1"/>
    <property type="match status" value="1"/>
</dbReference>
<dbReference type="NCBIfam" id="TIGR00707">
    <property type="entry name" value="argD"/>
    <property type="match status" value="1"/>
</dbReference>
<keyword evidence="5" id="KW-0055">Arginine biosynthesis</keyword>
<evidence type="ECO:0000256" key="2">
    <source>
        <dbReference type="ARBA" id="ARBA00022605"/>
    </source>
</evidence>
<dbReference type="PANTHER" id="PTHR11986">
    <property type="entry name" value="AMINOTRANSFERASE CLASS III"/>
    <property type="match status" value="1"/>
</dbReference>
<name>A0A0M0KI91_ALKHA</name>
<accession>A0A0M0KI91</accession>
<dbReference type="PATRIC" id="fig|136160.3.peg.1330"/>
<dbReference type="GO" id="GO:0005737">
    <property type="term" value="C:cytoplasm"/>
    <property type="evidence" value="ECO:0007669"/>
    <property type="project" value="UniProtKB-SubCell"/>
</dbReference>
<dbReference type="GO" id="GO:0003992">
    <property type="term" value="F:N2-acetyl-L-ornithine:2-oxoglutarate 5-aminotransferase activity"/>
    <property type="evidence" value="ECO:0007669"/>
    <property type="project" value="UniProtKB-UniRule"/>
</dbReference>
<dbReference type="NCBIfam" id="NF002325">
    <property type="entry name" value="PRK01278.1"/>
    <property type="match status" value="1"/>
</dbReference>
<evidence type="ECO:0000256" key="1">
    <source>
        <dbReference type="ARBA" id="ARBA00022576"/>
    </source>
</evidence>
<dbReference type="Pfam" id="PF00202">
    <property type="entry name" value="Aminotran_3"/>
    <property type="match status" value="1"/>
</dbReference>
<dbReference type="AlphaFoldDB" id="A0A0M0KI91"/>
<comment type="catalytic activity">
    <reaction evidence="5">
        <text>N(2)-acetyl-L-ornithine + 2-oxoglutarate = N-acetyl-L-glutamate 5-semialdehyde + L-glutamate</text>
        <dbReference type="Rhea" id="RHEA:18049"/>
        <dbReference type="ChEBI" id="CHEBI:16810"/>
        <dbReference type="ChEBI" id="CHEBI:29123"/>
        <dbReference type="ChEBI" id="CHEBI:29985"/>
        <dbReference type="ChEBI" id="CHEBI:57805"/>
        <dbReference type="EC" id="2.6.1.11"/>
    </reaction>
</comment>
<comment type="miscellaneous">
    <text evidence="5">May also have succinyldiaminopimelate aminotransferase activity, thus carrying out the corresponding step in lysine biosynthesis.</text>
</comment>
<comment type="subunit">
    <text evidence="5">Homodimer.</text>
</comment>
<keyword evidence="4 5" id="KW-0663">Pyridoxal phosphate</keyword>
<organism evidence="6">
    <name type="scientific">Halalkalibacterium halodurans</name>
    <name type="common">Bacillus halodurans</name>
    <dbReference type="NCBI Taxonomy" id="86665"/>
    <lineage>
        <taxon>Bacteria</taxon>
        <taxon>Bacillati</taxon>
        <taxon>Bacillota</taxon>
        <taxon>Bacilli</taxon>
        <taxon>Bacillales</taxon>
        <taxon>Bacillaceae</taxon>
        <taxon>Halalkalibacterium (ex Joshi et al. 2022)</taxon>
    </lineage>
</organism>
<feature type="binding site" evidence="5">
    <location>
        <position position="264"/>
    </location>
    <ligand>
        <name>N(2)-acetyl-L-ornithine</name>
        <dbReference type="ChEBI" id="CHEBI:57805"/>
    </ligand>
</feature>
<keyword evidence="2 5" id="KW-0028">Amino-acid biosynthesis</keyword>
<feature type="binding site" evidence="5">
    <location>
        <begin position="95"/>
        <end position="96"/>
    </location>
    <ligand>
        <name>pyridoxal 5'-phosphate</name>
        <dbReference type="ChEBI" id="CHEBI:597326"/>
    </ligand>
</feature>
<gene>
    <name evidence="5" type="primary">argD</name>
    <name evidence="6" type="ORF">AMD02_05235</name>
</gene>
<dbReference type="RefSeq" id="WP_053430662.1">
    <property type="nucleotide sequence ID" value="NZ_CP040441.1"/>
</dbReference>
<protein>
    <recommendedName>
        <fullName evidence="5">Acetylornithine aminotransferase</fullName>
        <shortName evidence="5">ACOAT</shortName>
        <ecNumber evidence="5">2.6.1.11</ecNumber>
    </recommendedName>
</protein>
<evidence type="ECO:0000256" key="5">
    <source>
        <dbReference type="HAMAP-Rule" id="MF_01107"/>
    </source>
</evidence>
<dbReference type="EC" id="2.6.1.11" evidence="5"/>
<dbReference type="GO" id="GO:0042802">
    <property type="term" value="F:identical protein binding"/>
    <property type="evidence" value="ECO:0007669"/>
    <property type="project" value="TreeGrafter"/>
</dbReference>
<reference evidence="6" key="1">
    <citation type="submission" date="2015-08" db="EMBL/GenBank/DDBJ databases">
        <title>Complete DNA Sequence of Pseudomonas syringae pv. actinidiae, the Causal Agent of Kiwifruit Canker Disease.</title>
        <authorList>
            <person name="Rikkerink E.H.A."/>
            <person name="Fineran P.C."/>
        </authorList>
    </citation>
    <scope>NUCLEOTIDE SEQUENCE</scope>
    <source>
        <strain evidence="6">DSM 13666</strain>
    </source>
</reference>
<dbReference type="FunFam" id="3.40.640.10:FF:000004">
    <property type="entry name" value="Acetylornithine aminotransferase"/>
    <property type="match status" value="1"/>
</dbReference>
<dbReference type="InterPro" id="IPR004636">
    <property type="entry name" value="AcOrn/SuccOrn_fam"/>
</dbReference>
<comment type="subcellular location">
    <subcellularLocation>
        <location evidence="5">Cytoplasm</location>
    </subcellularLocation>
</comment>
<dbReference type="UniPathway" id="UPA00068">
    <property type="reaction ID" value="UER00109"/>
</dbReference>
<evidence type="ECO:0000313" key="6">
    <source>
        <dbReference type="EMBL" id="KOO38332.1"/>
    </source>
</evidence>
<evidence type="ECO:0000256" key="4">
    <source>
        <dbReference type="ARBA" id="ARBA00022898"/>
    </source>
</evidence>
<dbReference type="InterPro" id="IPR015424">
    <property type="entry name" value="PyrdxlP-dep_Trfase"/>
</dbReference>
<dbReference type="Gene3D" id="3.40.640.10">
    <property type="entry name" value="Type I PLP-dependent aspartate aminotransferase-like (Major domain)"/>
    <property type="match status" value="1"/>
</dbReference>
<comment type="cofactor">
    <cofactor evidence="5">
        <name>pyridoxal 5'-phosphate</name>
        <dbReference type="ChEBI" id="CHEBI:597326"/>
    </cofactor>
    <text evidence="5">Binds 1 pyridoxal phosphate per subunit.</text>
</comment>
<feature type="modified residue" description="N6-(pyridoxal phosphate)lysine" evidence="5">
    <location>
        <position position="236"/>
    </location>
</feature>
<feature type="binding site" evidence="5">
    <location>
        <begin position="207"/>
        <end position="210"/>
    </location>
    <ligand>
        <name>pyridoxal 5'-phosphate</name>
        <dbReference type="ChEBI" id="CHEBI:597326"/>
    </ligand>
</feature>
<sequence>MSHLFPTYAKWDVTITSGKGTKLYDNQGNEYLDFVSGIAVCNLGHCHPKVVAAVEEQLHSFWHVSNLFHIPIQENVAALLTEQSGMDAVFFCNSGAEANEAAIKLARKATGKHEIVTFTQSFHGRTLGTMSATGQDKIKTGFGPMLETFHHVPFNDIAALKQVVNEQTAAIVLEVIQGEGGVNLIDPEFAASVNHVCQEHGILLIVDEIQTGIGRTGTAFAFQQYELTPDIITVAKGLGNGFPVGAMLGKQHLIDAFSAGSHGSTFGGNPLAMAAAQAVLTEVFQPNFLQAVQEKGKQLLSGLNEALSGLEIVKEIRGNGLLVGIELQEEGAPFIKQLREKGLLVLNAGPNVIRLLPPLVVTSEELHEAVTQLKEVLDQASVHA</sequence>
<dbReference type="InterPro" id="IPR015421">
    <property type="entry name" value="PyrdxlP-dep_Trfase_major"/>
</dbReference>
<evidence type="ECO:0000256" key="3">
    <source>
        <dbReference type="ARBA" id="ARBA00022679"/>
    </source>
</evidence>
<feature type="binding site" evidence="5">
    <location>
        <position position="122"/>
    </location>
    <ligand>
        <name>pyridoxal 5'-phosphate</name>
        <dbReference type="ChEBI" id="CHEBI:597326"/>
    </ligand>
</feature>
<keyword evidence="3 5" id="KW-0808">Transferase</keyword>
<dbReference type="NCBIfam" id="NF002797">
    <property type="entry name" value="PRK02936.1"/>
    <property type="match status" value="1"/>
</dbReference>
<dbReference type="CDD" id="cd00610">
    <property type="entry name" value="OAT_like"/>
    <property type="match status" value="1"/>
</dbReference>
<dbReference type="InterPro" id="IPR050103">
    <property type="entry name" value="Class-III_PLP-dep_AT"/>
</dbReference>
<dbReference type="PROSITE" id="PS00600">
    <property type="entry name" value="AA_TRANSFER_CLASS_3"/>
    <property type="match status" value="1"/>
</dbReference>
<dbReference type="PANTHER" id="PTHR11986:SF79">
    <property type="entry name" value="ACETYLORNITHINE AMINOTRANSFERASE, MITOCHONDRIAL"/>
    <property type="match status" value="1"/>
</dbReference>
<feature type="binding site" evidence="5">
    <location>
        <position position="265"/>
    </location>
    <ligand>
        <name>pyridoxal 5'-phosphate</name>
        <dbReference type="ChEBI" id="CHEBI:597326"/>
    </ligand>
</feature>
<comment type="caution">
    <text evidence="6">The sequence shown here is derived from an EMBL/GenBank/DDBJ whole genome shotgun (WGS) entry which is preliminary data.</text>
</comment>
<keyword evidence="1 5" id="KW-0032">Aminotransferase</keyword>
<dbReference type="PIRSF" id="PIRSF000521">
    <property type="entry name" value="Transaminase_4ab_Lys_Orn"/>
    <property type="match status" value="1"/>
</dbReference>
<dbReference type="HAMAP" id="MF_01107">
    <property type="entry name" value="ArgD_aminotrans_3"/>
    <property type="match status" value="1"/>
</dbReference>
<dbReference type="GO" id="GO:0030170">
    <property type="term" value="F:pyridoxal phosphate binding"/>
    <property type="evidence" value="ECO:0007669"/>
    <property type="project" value="InterPro"/>
</dbReference>
<proteinExistence type="inferred from homology"/>
<comment type="similarity">
    <text evidence="5">Belongs to the class-III pyridoxal-phosphate-dependent aminotransferase family. ArgD subfamily.</text>
</comment>
<feature type="binding site" evidence="5">
    <location>
        <position position="125"/>
    </location>
    <ligand>
        <name>N(2)-acetyl-L-ornithine</name>
        <dbReference type="ChEBI" id="CHEBI:57805"/>
    </ligand>
</feature>
<dbReference type="GO" id="GO:0006526">
    <property type="term" value="P:L-arginine biosynthetic process"/>
    <property type="evidence" value="ECO:0007669"/>
    <property type="project" value="UniProtKB-UniRule"/>
</dbReference>
<dbReference type="SUPFAM" id="SSF53383">
    <property type="entry name" value="PLP-dependent transferases"/>
    <property type="match status" value="1"/>
</dbReference>
<keyword evidence="5" id="KW-0963">Cytoplasm</keyword>
<dbReference type="EMBL" id="LILD01000001">
    <property type="protein sequence ID" value="KOO38332.1"/>
    <property type="molecule type" value="Genomic_DNA"/>
</dbReference>
<comment type="pathway">
    <text evidence="5">Amino-acid biosynthesis; L-arginine biosynthesis; N(2)-acetyl-L-ornithine from L-glutamate: step 4/4.</text>
</comment>